<dbReference type="InterPro" id="IPR020516">
    <property type="entry name" value="Uncharacterised_YxcD"/>
</dbReference>
<evidence type="ECO:0000313" key="1">
    <source>
        <dbReference type="EMBL" id="MFC0213046.1"/>
    </source>
</evidence>
<name>A0ABV6DK88_9BACL</name>
<proteinExistence type="predicted"/>
<dbReference type="Proteomes" id="UP001589776">
    <property type="component" value="Unassembled WGS sequence"/>
</dbReference>
<comment type="caution">
    <text evidence="1">The sequence shown here is derived from an EMBL/GenBank/DDBJ whole genome shotgun (WGS) entry which is preliminary data.</text>
</comment>
<protein>
    <submittedName>
        <fullName evidence="1">DUF2653 family protein</fullName>
    </submittedName>
</protein>
<dbReference type="RefSeq" id="WP_377470336.1">
    <property type="nucleotide sequence ID" value="NZ_JBHLWN010000045.1"/>
</dbReference>
<gene>
    <name evidence="1" type="ORF">ACFFK0_11360</name>
</gene>
<dbReference type="EMBL" id="JBHLWN010000045">
    <property type="protein sequence ID" value="MFC0213046.1"/>
    <property type="molecule type" value="Genomic_DNA"/>
</dbReference>
<dbReference type="Pfam" id="PF10850">
    <property type="entry name" value="DUF2653"/>
    <property type="match status" value="1"/>
</dbReference>
<sequence length="95" mass="10773">MFDEPDVIDAACVYVAQTYRVPIERLQAELRYEEAFGIRGTVELAGERRMFDLSEQDLIDGAAMYLASYHAFDPHQLSVELLFNEEEGITAVAQL</sequence>
<organism evidence="1 2">
    <name type="scientific">Paenibacillus chartarius</name>
    <dbReference type="NCBI Taxonomy" id="747481"/>
    <lineage>
        <taxon>Bacteria</taxon>
        <taxon>Bacillati</taxon>
        <taxon>Bacillota</taxon>
        <taxon>Bacilli</taxon>
        <taxon>Bacillales</taxon>
        <taxon>Paenibacillaceae</taxon>
        <taxon>Paenibacillus</taxon>
    </lineage>
</organism>
<accession>A0ABV6DK88</accession>
<keyword evidence="2" id="KW-1185">Reference proteome</keyword>
<evidence type="ECO:0000313" key="2">
    <source>
        <dbReference type="Proteomes" id="UP001589776"/>
    </source>
</evidence>
<reference evidence="1 2" key="1">
    <citation type="submission" date="2024-09" db="EMBL/GenBank/DDBJ databases">
        <authorList>
            <person name="Sun Q."/>
            <person name="Mori K."/>
        </authorList>
    </citation>
    <scope>NUCLEOTIDE SEQUENCE [LARGE SCALE GENOMIC DNA]</scope>
    <source>
        <strain evidence="1 2">CCM 7759</strain>
    </source>
</reference>